<dbReference type="InterPro" id="IPR009097">
    <property type="entry name" value="Cyclic_Pdiesterase"/>
</dbReference>
<dbReference type="HAMAP" id="MF_01940">
    <property type="entry name" value="RNA_CPDase"/>
    <property type="match status" value="1"/>
</dbReference>
<evidence type="ECO:0000256" key="3">
    <source>
        <dbReference type="SAM" id="MobiDB-lite"/>
    </source>
</evidence>
<evidence type="ECO:0000256" key="2">
    <source>
        <dbReference type="HAMAP-Rule" id="MF_01940"/>
    </source>
</evidence>
<dbReference type="Proteomes" id="UP001156836">
    <property type="component" value="Unassembled WGS sequence"/>
</dbReference>
<dbReference type="NCBIfam" id="TIGR02258">
    <property type="entry name" value="2_5_ligase"/>
    <property type="match status" value="1"/>
</dbReference>
<evidence type="ECO:0000259" key="4">
    <source>
        <dbReference type="Pfam" id="PF02834"/>
    </source>
</evidence>
<dbReference type="Pfam" id="PF02834">
    <property type="entry name" value="LigT_PEase"/>
    <property type="match status" value="1"/>
</dbReference>
<dbReference type="InterPro" id="IPR004175">
    <property type="entry name" value="RNA_CPDase"/>
</dbReference>
<dbReference type="EMBL" id="BSOZ01000025">
    <property type="protein sequence ID" value="GLS04740.1"/>
    <property type="molecule type" value="Genomic_DNA"/>
</dbReference>
<dbReference type="Gene3D" id="3.90.1140.10">
    <property type="entry name" value="Cyclic phosphodiesterase"/>
    <property type="match status" value="1"/>
</dbReference>
<name>A0ABQ6BRW1_9NEIS</name>
<reference evidence="6" key="1">
    <citation type="journal article" date="2019" name="Int. J. Syst. Evol. Microbiol.">
        <title>The Global Catalogue of Microorganisms (GCM) 10K type strain sequencing project: providing services to taxonomists for standard genome sequencing and annotation.</title>
        <authorList>
            <consortium name="The Broad Institute Genomics Platform"/>
            <consortium name="The Broad Institute Genome Sequencing Center for Infectious Disease"/>
            <person name="Wu L."/>
            <person name="Ma J."/>
        </authorList>
    </citation>
    <scope>NUCLEOTIDE SEQUENCE [LARGE SCALE GENOMIC DNA]</scope>
    <source>
        <strain evidence="6">NBRC 104970</strain>
    </source>
</reference>
<gene>
    <name evidence="5" type="primary">ligT</name>
    <name evidence="5" type="ORF">GCM10007860_18880</name>
</gene>
<evidence type="ECO:0000256" key="1">
    <source>
        <dbReference type="ARBA" id="ARBA00022801"/>
    </source>
</evidence>
<dbReference type="SUPFAM" id="SSF55144">
    <property type="entry name" value="LigT-like"/>
    <property type="match status" value="1"/>
</dbReference>
<keyword evidence="1 2" id="KW-0378">Hydrolase</keyword>
<feature type="short sequence motif" description="HXTX 2" evidence="2">
    <location>
        <begin position="130"/>
        <end position="133"/>
    </location>
</feature>
<accession>A0ABQ6BRW1</accession>
<dbReference type="EC" id="3.1.4.58" evidence="2"/>
<feature type="region of interest" description="Disordered" evidence="3">
    <location>
        <begin position="155"/>
        <end position="175"/>
    </location>
</feature>
<feature type="short sequence motif" description="HXTX 1" evidence="2">
    <location>
        <begin position="45"/>
        <end position="48"/>
    </location>
</feature>
<sequence length="175" mass="19015">MTGPEQQRLFVALALPQALRDALCGLRDRLHAQAGGRIVPAGNLHLTLAFLGDTPTARIGELLELLAHLPRHDFVFCIDRVGSFKTGSPKGCIVWAGGEAPPALLALKDELWAALRAAGFAFDAKRFKPHVTLLRDARPVTETLAPLTWQAGPPRLYRSTPTPRGPRYEVVESPA</sequence>
<dbReference type="PANTHER" id="PTHR35561:SF1">
    <property type="entry name" value="RNA 2',3'-CYCLIC PHOSPHODIESTERASE"/>
    <property type="match status" value="1"/>
</dbReference>
<comment type="similarity">
    <text evidence="2">Belongs to the 2H phosphoesterase superfamily. ThpR family.</text>
</comment>
<feature type="active site" description="Proton donor" evidence="2">
    <location>
        <position position="45"/>
    </location>
</feature>
<comment type="catalytic activity">
    <reaction evidence="2">
        <text>a 3'-end 2',3'-cyclophospho-ribonucleotide-RNA + H2O = a 3'-end 2'-phospho-ribonucleotide-RNA + H(+)</text>
        <dbReference type="Rhea" id="RHEA:11828"/>
        <dbReference type="Rhea" id="RHEA-COMP:10464"/>
        <dbReference type="Rhea" id="RHEA-COMP:17353"/>
        <dbReference type="ChEBI" id="CHEBI:15377"/>
        <dbReference type="ChEBI" id="CHEBI:15378"/>
        <dbReference type="ChEBI" id="CHEBI:83064"/>
        <dbReference type="ChEBI" id="CHEBI:173113"/>
        <dbReference type="EC" id="3.1.4.58"/>
    </reaction>
</comment>
<dbReference type="InterPro" id="IPR014051">
    <property type="entry name" value="Phosphoesterase_HXTX"/>
</dbReference>
<dbReference type="PANTHER" id="PTHR35561">
    <property type="entry name" value="RNA 2',3'-CYCLIC PHOSPHODIESTERASE"/>
    <property type="match status" value="1"/>
</dbReference>
<dbReference type="RefSeq" id="WP_018747387.1">
    <property type="nucleotide sequence ID" value="NZ_BSOZ01000025.1"/>
</dbReference>
<feature type="active site" description="Proton acceptor" evidence="2">
    <location>
        <position position="130"/>
    </location>
</feature>
<feature type="compositionally biased region" description="Basic and acidic residues" evidence="3">
    <location>
        <begin position="166"/>
        <end position="175"/>
    </location>
</feature>
<feature type="domain" description="Phosphoesterase HXTX" evidence="4">
    <location>
        <begin position="14"/>
        <end position="93"/>
    </location>
</feature>
<keyword evidence="6" id="KW-1185">Reference proteome</keyword>
<comment type="caution">
    <text evidence="5">The sequence shown here is derived from an EMBL/GenBank/DDBJ whole genome shotgun (WGS) entry which is preliminary data.</text>
</comment>
<proteinExistence type="inferred from homology"/>
<evidence type="ECO:0000313" key="5">
    <source>
        <dbReference type="EMBL" id="GLS04740.1"/>
    </source>
</evidence>
<protein>
    <recommendedName>
        <fullName evidence="2">RNA 2',3'-cyclic phosphodiesterase</fullName>
        <shortName evidence="2">RNA 2',3'-CPDase</shortName>
        <ecNumber evidence="2">3.1.4.58</ecNumber>
    </recommendedName>
</protein>
<organism evidence="5 6">
    <name type="scientific">Chitiniphilus shinanonensis</name>
    <dbReference type="NCBI Taxonomy" id="553088"/>
    <lineage>
        <taxon>Bacteria</taxon>
        <taxon>Pseudomonadati</taxon>
        <taxon>Pseudomonadota</taxon>
        <taxon>Betaproteobacteria</taxon>
        <taxon>Neisseriales</taxon>
        <taxon>Chitinibacteraceae</taxon>
        <taxon>Chitiniphilus</taxon>
    </lineage>
</organism>
<comment type="function">
    <text evidence="2">Hydrolyzes RNA 2',3'-cyclic phosphodiester to an RNA 2'-phosphomonoester.</text>
</comment>
<evidence type="ECO:0000313" key="6">
    <source>
        <dbReference type="Proteomes" id="UP001156836"/>
    </source>
</evidence>